<keyword evidence="3" id="KW-1185">Reference proteome</keyword>
<comment type="caution">
    <text evidence="2">The sequence shown here is derived from an EMBL/GenBank/DDBJ whole genome shotgun (WGS) entry which is preliminary data.</text>
</comment>
<reference evidence="2" key="1">
    <citation type="submission" date="2021-02" db="EMBL/GenBank/DDBJ databases">
        <authorList>
            <person name="Dougan E. K."/>
            <person name="Rhodes N."/>
            <person name="Thang M."/>
            <person name="Chan C."/>
        </authorList>
    </citation>
    <scope>NUCLEOTIDE SEQUENCE</scope>
</reference>
<protein>
    <submittedName>
        <fullName evidence="2">Uncharacterized protein</fullName>
    </submittedName>
</protein>
<dbReference type="AlphaFoldDB" id="A0A812S644"/>
<keyword evidence="1" id="KW-0175">Coiled coil</keyword>
<feature type="coiled-coil region" evidence="1">
    <location>
        <begin position="139"/>
        <end position="166"/>
    </location>
</feature>
<sequence length="193" mass="21700">MGLHECEGCGEIMKGYSAEMECGCERCYCDDCAQKAADESPCEFCEGKYHFHKTSCRDCEMVVLTDHYKACDGFQCPFMQRFDDNCCEPCLDKFLNANASTLNTGDGAHASRKLQCGHTLCVFHAKYKRCGSISCPECESVAAQEKAEKRRKLKKAQERAHIAANLAALRQIGIKSKALSKFVQKIEQRKRQK</sequence>
<name>A0A812S644_SYMPI</name>
<dbReference type="EMBL" id="CAJNIZ010022781">
    <property type="protein sequence ID" value="CAE7464181.1"/>
    <property type="molecule type" value="Genomic_DNA"/>
</dbReference>
<proteinExistence type="predicted"/>
<dbReference type="Proteomes" id="UP000649617">
    <property type="component" value="Unassembled WGS sequence"/>
</dbReference>
<gene>
    <name evidence="2" type="ORF">SPIL2461_LOCUS11640</name>
</gene>
<accession>A0A812S644</accession>
<evidence type="ECO:0000313" key="2">
    <source>
        <dbReference type="EMBL" id="CAE7464181.1"/>
    </source>
</evidence>
<evidence type="ECO:0000313" key="3">
    <source>
        <dbReference type="Proteomes" id="UP000649617"/>
    </source>
</evidence>
<organism evidence="2 3">
    <name type="scientific">Symbiodinium pilosum</name>
    <name type="common">Dinoflagellate</name>
    <dbReference type="NCBI Taxonomy" id="2952"/>
    <lineage>
        <taxon>Eukaryota</taxon>
        <taxon>Sar</taxon>
        <taxon>Alveolata</taxon>
        <taxon>Dinophyceae</taxon>
        <taxon>Suessiales</taxon>
        <taxon>Symbiodiniaceae</taxon>
        <taxon>Symbiodinium</taxon>
    </lineage>
</organism>
<evidence type="ECO:0000256" key="1">
    <source>
        <dbReference type="SAM" id="Coils"/>
    </source>
</evidence>